<gene>
    <name evidence="1" type="ORF">HKI87_04g31140</name>
</gene>
<keyword evidence="2" id="KW-1185">Reference proteome</keyword>
<dbReference type="AlphaFoldDB" id="A0AAX4P731"/>
<evidence type="ECO:0000313" key="2">
    <source>
        <dbReference type="Proteomes" id="UP001472866"/>
    </source>
</evidence>
<dbReference type="PANTHER" id="PTHR35479:SF4">
    <property type="entry name" value="OS01G0750800 PROTEIN"/>
    <property type="match status" value="1"/>
</dbReference>
<dbReference type="PANTHER" id="PTHR35479">
    <property type="entry name" value="UNNAMED PRODUCT"/>
    <property type="match status" value="1"/>
</dbReference>
<evidence type="ECO:0000313" key="1">
    <source>
        <dbReference type="EMBL" id="WZN61579.1"/>
    </source>
</evidence>
<accession>A0AAX4P731</accession>
<reference evidence="1 2" key="1">
    <citation type="submission" date="2024-03" db="EMBL/GenBank/DDBJ databases">
        <title>Complete genome sequence of the green alga Chloropicon roscoffensis RCC1871.</title>
        <authorList>
            <person name="Lemieux C."/>
            <person name="Pombert J.-F."/>
            <person name="Otis C."/>
            <person name="Turmel M."/>
        </authorList>
    </citation>
    <scope>NUCLEOTIDE SEQUENCE [LARGE SCALE GENOMIC DNA]</scope>
    <source>
        <strain evidence="1 2">RCC1871</strain>
    </source>
</reference>
<name>A0AAX4P731_9CHLO</name>
<dbReference type="Proteomes" id="UP001472866">
    <property type="component" value="Chromosome 04"/>
</dbReference>
<organism evidence="1 2">
    <name type="scientific">Chloropicon roscoffensis</name>
    <dbReference type="NCBI Taxonomy" id="1461544"/>
    <lineage>
        <taxon>Eukaryota</taxon>
        <taxon>Viridiplantae</taxon>
        <taxon>Chlorophyta</taxon>
        <taxon>Chloropicophyceae</taxon>
        <taxon>Chloropicales</taxon>
        <taxon>Chloropicaceae</taxon>
        <taxon>Chloropicon</taxon>
    </lineage>
</organism>
<protein>
    <submittedName>
        <fullName evidence="1">Uncharacterized protein</fullName>
    </submittedName>
</protein>
<proteinExistence type="predicted"/>
<sequence length="110" mass="12343">MAASGRWIGALRSLGRSLGQPARQQAADLSNTQRRHVGNLPVKPNSYVEDWAHKRENVELTFRFDAKTLAILGTAGIVTPYLIYQVCVTEFQTKQQKAGVPVKKYWGRDD</sequence>
<dbReference type="EMBL" id="CP151504">
    <property type="protein sequence ID" value="WZN61579.1"/>
    <property type="molecule type" value="Genomic_DNA"/>
</dbReference>